<comment type="caution">
    <text evidence="4">Lacks conserved residue(s) required for the propagation of feature annotation.</text>
</comment>
<dbReference type="InterPro" id="IPR001406">
    <property type="entry name" value="PsdUridine_synth_TruA"/>
</dbReference>
<name>A0A1H0EVF1_9BACT</name>
<dbReference type="GO" id="GO:0003723">
    <property type="term" value="F:RNA binding"/>
    <property type="evidence" value="ECO:0007669"/>
    <property type="project" value="InterPro"/>
</dbReference>
<evidence type="ECO:0000256" key="7">
    <source>
        <dbReference type="RuleBase" id="RU003792"/>
    </source>
</evidence>
<dbReference type="STRING" id="206665.SAMN04488516_10960"/>
<dbReference type="InterPro" id="IPR020094">
    <property type="entry name" value="TruA/RsuA/RluB/E/F_N"/>
</dbReference>
<evidence type="ECO:0000256" key="3">
    <source>
        <dbReference type="ARBA" id="ARBA00023235"/>
    </source>
</evidence>
<dbReference type="Pfam" id="PF01416">
    <property type="entry name" value="PseudoU_synth_1"/>
    <property type="match status" value="2"/>
</dbReference>
<evidence type="ECO:0000259" key="8">
    <source>
        <dbReference type="Pfam" id="PF01416"/>
    </source>
</evidence>
<dbReference type="RefSeq" id="WP_092065818.1">
    <property type="nucleotide sequence ID" value="NZ_FNIN01000009.1"/>
</dbReference>
<evidence type="ECO:0000256" key="5">
    <source>
        <dbReference type="PIRSR" id="PIRSR001430-1"/>
    </source>
</evidence>
<feature type="binding site" evidence="4 6">
    <location>
        <position position="109"/>
    </location>
    <ligand>
        <name>substrate</name>
    </ligand>
</feature>
<evidence type="ECO:0000313" key="10">
    <source>
        <dbReference type="Proteomes" id="UP000199602"/>
    </source>
</evidence>
<sequence length="245" mass="27860">MTVKLVLAYTGTNYAGWQIQDNAKTVQGELENALQILCGQKVRVHGASRTDAGVHALGQVAHFSPPQKRQHIPWQKALNALLPKDISVLKAEEVNDNFHSRFSAKAKIYSYIFWIEPNFVYPQRLPFVWECGDLDLEAIKGVKDLLVGMHDFGAFMNAGTPVKTTVRTIHWLELNQGFYPQEINLRIKGDGFLKQMVRNIAGLFWLIGKHKVSKDFVFELLENPIRQMWPPTAPAKGLTLEKIFY</sequence>
<accession>A0A1H0EVF1</accession>
<comment type="similarity">
    <text evidence="1 4 7">Belongs to the tRNA pseudouridine synthase TruA family.</text>
</comment>
<comment type="catalytic activity">
    <reaction evidence="4 7">
        <text>uridine(38/39/40) in tRNA = pseudouridine(38/39/40) in tRNA</text>
        <dbReference type="Rhea" id="RHEA:22376"/>
        <dbReference type="Rhea" id="RHEA-COMP:10085"/>
        <dbReference type="Rhea" id="RHEA-COMP:10087"/>
        <dbReference type="ChEBI" id="CHEBI:65314"/>
        <dbReference type="ChEBI" id="CHEBI:65315"/>
        <dbReference type="EC" id="5.4.99.12"/>
    </reaction>
</comment>
<dbReference type="FunFam" id="3.30.70.580:FF:000001">
    <property type="entry name" value="tRNA pseudouridine synthase A"/>
    <property type="match status" value="1"/>
</dbReference>
<comment type="subunit">
    <text evidence="4">Homodimer.</text>
</comment>
<organism evidence="9 10">
    <name type="scientific">Desulfonauticus submarinus</name>
    <dbReference type="NCBI Taxonomy" id="206665"/>
    <lineage>
        <taxon>Bacteria</taxon>
        <taxon>Pseudomonadati</taxon>
        <taxon>Thermodesulfobacteriota</taxon>
        <taxon>Desulfovibrionia</taxon>
        <taxon>Desulfovibrionales</taxon>
        <taxon>Desulfonauticaceae</taxon>
        <taxon>Desulfonauticus</taxon>
    </lineage>
</organism>
<feature type="domain" description="Pseudouridine synthase I TruA alpha/beta" evidence="8">
    <location>
        <begin position="8"/>
        <end position="102"/>
    </location>
</feature>
<dbReference type="Gene3D" id="3.30.70.660">
    <property type="entry name" value="Pseudouridine synthase I, catalytic domain, C-terminal subdomain"/>
    <property type="match status" value="1"/>
</dbReference>
<dbReference type="PIRSF" id="PIRSF001430">
    <property type="entry name" value="tRNA_psdUrid_synth"/>
    <property type="match status" value="1"/>
</dbReference>
<feature type="active site" description="Nucleophile" evidence="4 5">
    <location>
        <position position="51"/>
    </location>
</feature>
<keyword evidence="10" id="KW-1185">Reference proteome</keyword>
<dbReference type="Proteomes" id="UP000199602">
    <property type="component" value="Unassembled WGS sequence"/>
</dbReference>
<dbReference type="CDD" id="cd02570">
    <property type="entry name" value="PseudoU_synth_EcTruA"/>
    <property type="match status" value="1"/>
</dbReference>
<gene>
    <name evidence="4" type="primary">truA</name>
    <name evidence="9" type="ORF">SAMN04488516_10960</name>
</gene>
<dbReference type="InterPro" id="IPR020097">
    <property type="entry name" value="PsdUridine_synth_TruA_a/b_dom"/>
</dbReference>
<dbReference type="AlphaFoldDB" id="A0A1H0EVF1"/>
<evidence type="ECO:0000256" key="6">
    <source>
        <dbReference type="PIRSR" id="PIRSR001430-2"/>
    </source>
</evidence>
<dbReference type="EMBL" id="FNIN01000009">
    <property type="protein sequence ID" value="SDN86276.1"/>
    <property type="molecule type" value="Genomic_DNA"/>
</dbReference>
<dbReference type="SUPFAM" id="SSF55120">
    <property type="entry name" value="Pseudouridine synthase"/>
    <property type="match status" value="1"/>
</dbReference>
<evidence type="ECO:0000256" key="2">
    <source>
        <dbReference type="ARBA" id="ARBA00022694"/>
    </source>
</evidence>
<feature type="domain" description="Pseudouridine synthase I TruA alpha/beta" evidence="8">
    <location>
        <begin position="145"/>
        <end position="245"/>
    </location>
</feature>
<protein>
    <recommendedName>
        <fullName evidence="4">tRNA pseudouridine synthase A</fullName>
        <ecNumber evidence="4">5.4.99.12</ecNumber>
    </recommendedName>
    <alternativeName>
        <fullName evidence="4">tRNA pseudouridine(38-40) synthase</fullName>
    </alternativeName>
    <alternativeName>
        <fullName evidence="4">tRNA pseudouridylate synthase I</fullName>
    </alternativeName>
    <alternativeName>
        <fullName evidence="4">tRNA-uridine isomerase I</fullName>
    </alternativeName>
</protein>
<evidence type="ECO:0000313" key="9">
    <source>
        <dbReference type="EMBL" id="SDN86276.1"/>
    </source>
</evidence>
<keyword evidence="3 4" id="KW-0413">Isomerase</keyword>
<keyword evidence="2 4" id="KW-0819">tRNA processing</keyword>
<dbReference type="NCBIfam" id="TIGR00071">
    <property type="entry name" value="hisT_truA"/>
    <property type="match status" value="1"/>
</dbReference>
<proteinExistence type="inferred from homology"/>
<comment type="function">
    <text evidence="4">Formation of pseudouridine at positions 38, 39 and 40 in the anticodon stem and loop of transfer RNAs.</text>
</comment>
<dbReference type="HAMAP" id="MF_00171">
    <property type="entry name" value="TruA"/>
    <property type="match status" value="1"/>
</dbReference>
<evidence type="ECO:0000256" key="4">
    <source>
        <dbReference type="HAMAP-Rule" id="MF_00171"/>
    </source>
</evidence>
<dbReference type="Gene3D" id="3.30.70.580">
    <property type="entry name" value="Pseudouridine synthase I, catalytic domain, N-terminal subdomain"/>
    <property type="match status" value="1"/>
</dbReference>
<dbReference type="EC" id="5.4.99.12" evidence="4"/>
<dbReference type="GO" id="GO:0031119">
    <property type="term" value="P:tRNA pseudouridine synthesis"/>
    <property type="evidence" value="ECO:0007669"/>
    <property type="project" value="UniProtKB-UniRule"/>
</dbReference>
<dbReference type="InterPro" id="IPR020095">
    <property type="entry name" value="PsdUridine_synth_TruA_C"/>
</dbReference>
<dbReference type="PANTHER" id="PTHR11142:SF0">
    <property type="entry name" value="TRNA PSEUDOURIDINE SYNTHASE-LIKE 1"/>
    <property type="match status" value="1"/>
</dbReference>
<dbReference type="OrthoDB" id="9811823at2"/>
<evidence type="ECO:0000256" key="1">
    <source>
        <dbReference type="ARBA" id="ARBA00009375"/>
    </source>
</evidence>
<reference evidence="9 10" key="1">
    <citation type="submission" date="2016-10" db="EMBL/GenBank/DDBJ databases">
        <authorList>
            <person name="de Groot N.N."/>
        </authorList>
    </citation>
    <scope>NUCLEOTIDE SEQUENCE [LARGE SCALE GENOMIC DNA]</scope>
    <source>
        <strain evidence="9 10">DSM 15269</strain>
    </source>
</reference>
<dbReference type="PANTHER" id="PTHR11142">
    <property type="entry name" value="PSEUDOURIDYLATE SYNTHASE"/>
    <property type="match status" value="1"/>
</dbReference>
<dbReference type="InterPro" id="IPR020103">
    <property type="entry name" value="PsdUridine_synth_cat_dom_sf"/>
</dbReference>
<dbReference type="GO" id="GO:0160147">
    <property type="term" value="F:tRNA pseudouridine(38-40) synthase activity"/>
    <property type="evidence" value="ECO:0007669"/>
    <property type="project" value="UniProtKB-EC"/>
</dbReference>